<dbReference type="EMBL" id="JAHLQT010008237">
    <property type="protein sequence ID" value="KAG7174000.1"/>
    <property type="molecule type" value="Genomic_DNA"/>
</dbReference>
<keyword evidence="3" id="KW-1185">Reference proteome</keyword>
<evidence type="ECO:0000313" key="3">
    <source>
        <dbReference type="Proteomes" id="UP000747542"/>
    </source>
</evidence>
<feature type="signal peptide" evidence="1">
    <location>
        <begin position="1"/>
        <end position="20"/>
    </location>
</feature>
<organism evidence="2 3">
    <name type="scientific">Homarus americanus</name>
    <name type="common">American lobster</name>
    <dbReference type="NCBI Taxonomy" id="6706"/>
    <lineage>
        <taxon>Eukaryota</taxon>
        <taxon>Metazoa</taxon>
        <taxon>Ecdysozoa</taxon>
        <taxon>Arthropoda</taxon>
        <taxon>Crustacea</taxon>
        <taxon>Multicrustacea</taxon>
        <taxon>Malacostraca</taxon>
        <taxon>Eumalacostraca</taxon>
        <taxon>Eucarida</taxon>
        <taxon>Decapoda</taxon>
        <taxon>Pleocyemata</taxon>
        <taxon>Astacidea</taxon>
        <taxon>Nephropoidea</taxon>
        <taxon>Nephropidae</taxon>
        <taxon>Homarus</taxon>
    </lineage>
</organism>
<keyword evidence="1" id="KW-0732">Signal</keyword>
<dbReference type="AlphaFoldDB" id="A0A8J5TCT9"/>
<name>A0A8J5TCT9_HOMAM</name>
<reference evidence="2" key="1">
    <citation type="journal article" date="2021" name="Sci. Adv.">
        <title>The American lobster genome reveals insights on longevity, neural, and immune adaptations.</title>
        <authorList>
            <person name="Polinski J.M."/>
            <person name="Zimin A.V."/>
            <person name="Clark K.F."/>
            <person name="Kohn A.B."/>
            <person name="Sadowski N."/>
            <person name="Timp W."/>
            <person name="Ptitsyn A."/>
            <person name="Khanna P."/>
            <person name="Romanova D.Y."/>
            <person name="Williams P."/>
            <person name="Greenwood S.J."/>
            <person name="Moroz L.L."/>
            <person name="Walt D.R."/>
            <person name="Bodnar A.G."/>
        </authorList>
    </citation>
    <scope>NUCLEOTIDE SEQUENCE</scope>
    <source>
        <strain evidence="2">GMGI-L3</strain>
    </source>
</reference>
<evidence type="ECO:0000256" key="1">
    <source>
        <dbReference type="SAM" id="SignalP"/>
    </source>
</evidence>
<gene>
    <name evidence="2" type="ORF">Hamer_G022224</name>
</gene>
<evidence type="ECO:0000313" key="2">
    <source>
        <dbReference type="EMBL" id="KAG7174000.1"/>
    </source>
</evidence>
<dbReference type="Proteomes" id="UP000747542">
    <property type="component" value="Unassembled WGS sequence"/>
</dbReference>
<proteinExistence type="predicted"/>
<dbReference type="OrthoDB" id="6373163at2759"/>
<protein>
    <submittedName>
        <fullName evidence="2">Uncharacterized protein</fullName>
    </submittedName>
</protein>
<feature type="chain" id="PRO_5035310799" evidence="1">
    <location>
        <begin position="21"/>
        <end position="130"/>
    </location>
</feature>
<comment type="caution">
    <text evidence="2">The sequence shown here is derived from an EMBL/GenBank/DDBJ whole genome shotgun (WGS) entry which is preliminary data.</text>
</comment>
<accession>A0A8J5TCT9</accession>
<sequence>MRMQVRTWWCMVTVVTLGWAAIPKPTYAFTLDGYFKVLALAAKKRDIWRKIFLGKDVGFAVSPWLFKDRVKPPFVPIVTTFPRYPVHGHYRNEYIPPPTLPPIVPVAFTGSPLPANTSWRTFTLTSLPLR</sequence>